<dbReference type="SMART" id="SM00028">
    <property type="entry name" value="TPR"/>
    <property type="match status" value="11"/>
</dbReference>
<dbReference type="PANTHER" id="PTHR15704">
    <property type="entry name" value="SUPERKILLER 3 PROTEIN-RELATED"/>
    <property type="match status" value="1"/>
</dbReference>
<dbReference type="InterPro" id="IPR040962">
    <property type="entry name" value="TPR_22"/>
</dbReference>
<dbReference type="Gene3D" id="1.25.40.10">
    <property type="entry name" value="Tetratricopeptide repeat domain"/>
    <property type="match status" value="5"/>
</dbReference>
<proteinExistence type="predicted"/>
<dbReference type="InterPro" id="IPR019734">
    <property type="entry name" value="TPR_rpt"/>
</dbReference>
<dbReference type="PROSITE" id="PS50005">
    <property type="entry name" value="TPR"/>
    <property type="match status" value="3"/>
</dbReference>
<evidence type="ECO:0000313" key="6">
    <source>
        <dbReference type="Proteomes" id="UP001165063"/>
    </source>
</evidence>
<comment type="caution">
    <text evidence="5">The sequence shown here is derived from an EMBL/GenBank/DDBJ whole genome shotgun (WGS) entry which is preliminary data.</text>
</comment>
<reference evidence="5" key="1">
    <citation type="submission" date="2023-04" db="EMBL/GenBank/DDBJ databases">
        <title>Ambrosiozyma monospora NBRC 1965.</title>
        <authorList>
            <person name="Ichikawa N."/>
            <person name="Sato H."/>
            <person name="Tonouchi N."/>
        </authorList>
    </citation>
    <scope>NUCLEOTIDE SEQUENCE</scope>
    <source>
        <strain evidence="5">NBRC 1965</strain>
    </source>
</reference>
<accession>A0A9W7DDF6</accession>
<dbReference type="InterPro" id="IPR011990">
    <property type="entry name" value="TPR-like_helical_dom_sf"/>
</dbReference>
<sequence>MANEKSMLKDAKRALHRSEFDETVNICDHILEMNSNCYFAYLYKGKALTSLGDMKLGTKCYLSATKIKPDDPLCWKGLLFISRKDKQYKHFLANLTGFAKALTKTNQELSEAVEFLKTYKQKYRGNQDEFNLAYLKAIIPGMSELADIIGPMMAKPSHSLKQYIILKEKRELEILEKEVRKMKMSLPAVLNAKNQAKLDNLYWVYYKQSEIPSLQEKLINIEDDDISRREAEEKLLKYKFQMLKVAPPDIKVTFSEDVFKISADMVFVKSPCKFAWDLYFNWLDPETVSDLDLGTIADYIKIFGITGLGAVLYAFIFATNSPFDLKKVTDYMKVDEKEQAIHPKDDHSKDSKNKIKLLQKVEEEKAIQEVEQRIAEENDESNDINADSNQPIHLSDLQVMDLLIQGIDQCKNSILAYRIATKFFIHIKDYSTALGYSIHHMSLLNQEKRISSRTFRNTATECSLSLAIIYTYHEAPKNFPKALKFYDAVLKADSNNVKAKVGKGLILMEKLEYSKAENLLRGVAEEYPDDYQALKELGWCDVQLGRYDEGRKYLEYSYIKVKGTDTTSFEERSVILWRIAESYLIQLKKEDDSEERVAEYSKLSFDNLIKALKQWQYNAPAYTSLGMLYLKYFDNKDRALKCFYKAFELDAGEVHSSKELVKDFSKKGDWEMVDLVCLRVIDSERAKRLLSIDDDDSSWPYRMLACSALEKQNDVKAIEYFQNALRTDSSDLESWIGLGESYLARGRLEASLKVFTHALELDPESWQSAYLLAVVESSMGEFQNSIQLLKKLLHGSRPDEVCVITTLFETLVAKLEIEVNGGYIGRSQETVIYALEIFKKGASLQPDSPKLWKSICELLTVVLNVGSLASKIPMENLFAILDCVPLGVSDATLLSSLKPLDPSLSYDLIGLKEYKKYKELICYYLIRFATAGVSTLSGNASKPLRASAIYNLGTCYLEAYKHLKLPEYRDCSLKALKKSIQLESNNAAFWVALGNASLTKNLRVAQHCFIRASSLAPKDGEIWINLAVLYLNCGDLDLASKCFARGQSIAPTSATAWAGQALLADASGNTAQADHLYIHSYVISKGSEPLTMIMYGLSVLRKLLSNKFDEGDLEVCQQLNVAVFAMINYLKYNPNDQLALTITLLLIERIHSFDKGIELSFQLCELLESKYEETDDNSILNQFALAKSQLARLCLGNGDFDAAIECAEASVEVLGETGDLSDAVQRCILSSLAVTGLAYYFKNQFEDSLVEFKKILEISPDAKRVIVLISQILYAYDEAETKQAAIEELFQNITDYGSSLVTSLTLAAMSVIDDLEDFLPAIKEELQTLPLEHVAQDSKTNNHIPFLLDEINKKFMSSQPANIEKDKVYQRSAFLFPGDCRIWNKLSGNMSKNVTLCSKRADVVEVSKAYIKAGDLREVQRGLFLSPSLVSGYTALKGCL</sequence>
<dbReference type="Proteomes" id="UP001165063">
    <property type="component" value="Unassembled WGS sequence"/>
</dbReference>
<feature type="repeat" description="TPR" evidence="3">
    <location>
        <begin position="732"/>
        <end position="765"/>
    </location>
</feature>
<organism evidence="5 6">
    <name type="scientific">Ambrosiozyma monospora</name>
    <name type="common">Yeast</name>
    <name type="synonym">Endomycopsis monosporus</name>
    <dbReference type="NCBI Taxonomy" id="43982"/>
    <lineage>
        <taxon>Eukaryota</taxon>
        <taxon>Fungi</taxon>
        <taxon>Dikarya</taxon>
        <taxon>Ascomycota</taxon>
        <taxon>Saccharomycotina</taxon>
        <taxon>Pichiomycetes</taxon>
        <taxon>Pichiales</taxon>
        <taxon>Pichiaceae</taxon>
        <taxon>Ambrosiozyma</taxon>
    </lineage>
</organism>
<evidence type="ECO:0000256" key="2">
    <source>
        <dbReference type="ARBA" id="ARBA00022803"/>
    </source>
</evidence>
<dbReference type="Pfam" id="PF13432">
    <property type="entry name" value="TPR_16"/>
    <property type="match status" value="2"/>
</dbReference>
<dbReference type="EMBL" id="BSXU01000534">
    <property type="protein sequence ID" value="GMG21030.1"/>
    <property type="molecule type" value="Genomic_DNA"/>
</dbReference>
<keyword evidence="6" id="KW-1185">Reference proteome</keyword>
<feature type="coiled-coil region" evidence="4">
    <location>
        <begin position="358"/>
        <end position="387"/>
    </location>
</feature>
<feature type="repeat" description="TPR" evidence="3">
    <location>
        <begin position="1229"/>
        <end position="1262"/>
    </location>
</feature>
<dbReference type="GO" id="GO:0055087">
    <property type="term" value="C:Ski complex"/>
    <property type="evidence" value="ECO:0007669"/>
    <property type="project" value="InterPro"/>
</dbReference>
<dbReference type="OrthoDB" id="421075at2759"/>
<dbReference type="PROSITE" id="PS50293">
    <property type="entry name" value="TPR_REGION"/>
    <property type="match status" value="1"/>
</dbReference>
<dbReference type="PANTHER" id="PTHR15704:SF7">
    <property type="entry name" value="SUPERKILLER COMPLEX PROTEIN 3"/>
    <property type="match status" value="1"/>
</dbReference>
<dbReference type="GO" id="GO:0006401">
    <property type="term" value="P:RNA catabolic process"/>
    <property type="evidence" value="ECO:0007669"/>
    <property type="project" value="InterPro"/>
</dbReference>
<dbReference type="SUPFAM" id="SSF48452">
    <property type="entry name" value="TPR-like"/>
    <property type="match status" value="5"/>
</dbReference>
<dbReference type="Pfam" id="PF13181">
    <property type="entry name" value="TPR_8"/>
    <property type="match status" value="2"/>
</dbReference>
<feature type="repeat" description="TPR" evidence="3">
    <location>
        <begin position="1020"/>
        <end position="1053"/>
    </location>
</feature>
<evidence type="ECO:0000256" key="4">
    <source>
        <dbReference type="SAM" id="Coils"/>
    </source>
</evidence>
<name>A0A9W7DDF6_AMBMO</name>
<protein>
    <submittedName>
        <fullName evidence="5">Unnamed protein product</fullName>
    </submittedName>
</protein>
<gene>
    <name evidence="5" type="ORF">Amon01_000167200</name>
</gene>
<evidence type="ECO:0000256" key="1">
    <source>
        <dbReference type="ARBA" id="ARBA00022737"/>
    </source>
</evidence>
<keyword evidence="2 3" id="KW-0802">TPR repeat</keyword>
<evidence type="ECO:0000256" key="3">
    <source>
        <dbReference type="PROSITE-ProRule" id="PRU00339"/>
    </source>
</evidence>
<dbReference type="Pfam" id="PF18833">
    <property type="entry name" value="TPR_22"/>
    <property type="match status" value="1"/>
</dbReference>
<evidence type="ECO:0000313" key="5">
    <source>
        <dbReference type="EMBL" id="GMG21030.1"/>
    </source>
</evidence>
<keyword evidence="1" id="KW-0677">Repeat</keyword>
<dbReference type="InterPro" id="IPR039226">
    <property type="entry name" value="Ski3/TTC37"/>
</dbReference>
<keyword evidence="4" id="KW-0175">Coiled coil</keyword>